<organism evidence="2 3">
    <name type="scientific">Daedalea quercina L-15889</name>
    <dbReference type="NCBI Taxonomy" id="1314783"/>
    <lineage>
        <taxon>Eukaryota</taxon>
        <taxon>Fungi</taxon>
        <taxon>Dikarya</taxon>
        <taxon>Basidiomycota</taxon>
        <taxon>Agaricomycotina</taxon>
        <taxon>Agaricomycetes</taxon>
        <taxon>Polyporales</taxon>
        <taxon>Fomitopsis</taxon>
    </lineage>
</organism>
<evidence type="ECO:0000313" key="3">
    <source>
        <dbReference type="Proteomes" id="UP000076727"/>
    </source>
</evidence>
<proteinExistence type="predicted"/>
<dbReference type="Proteomes" id="UP000076727">
    <property type="component" value="Unassembled WGS sequence"/>
</dbReference>
<accession>A0A165R4H7</accession>
<dbReference type="OrthoDB" id="2831072at2759"/>
<dbReference type="AlphaFoldDB" id="A0A165R4H7"/>
<evidence type="ECO:0000256" key="1">
    <source>
        <dbReference type="SAM" id="MobiDB-lite"/>
    </source>
</evidence>
<dbReference type="EMBL" id="KV429052">
    <property type="protein sequence ID" value="KZT70298.1"/>
    <property type="molecule type" value="Genomic_DNA"/>
</dbReference>
<name>A0A165R4H7_9APHY</name>
<dbReference type="STRING" id="1314783.A0A165R4H7"/>
<gene>
    <name evidence="2" type="ORF">DAEQUDRAFT_744789</name>
</gene>
<protein>
    <submittedName>
        <fullName evidence="2">Uncharacterized protein</fullName>
    </submittedName>
</protein>
<dbReference type="Gene3D" id="3.10.129.10">
    <property type="entry name" value="Hotdog Thioesterase"/>
    <property type="match status" value="1"/>
</dbReference>
<reference evidence="2 3" key="1">
    <citation type="journal article" date="2016" name="Mol. Biol. Evol.">
        <title>Comparative Genomics of Early-Diverging Mushroom-Forming Fungi Provides Insights into the Origins of Lignocellulose Decay Capabilities.</title>
        <authorList>
            <person name="Nagy L.G."/>
            <person name="Riley R."/>
            <person name="Tritt A."/>
            <person name="Adam C."/>
            <person name="Daum C."/>
            <person name="Floudas D."/>
            <person name="Sun H."/>
            <person name="Yadav J.S."/>
            <person name="Pangilinan J."/>
            <person name="Larsson K.H."/>
            <person name="Matsuura K."/>
            <person name="Barry K."/>
            <person name="Labutti K."/>
            <person name="Kuo R."/>
            <person name="Ohm R.A."/>
            <person name="Bhattacharya S.S."/>
            <person name="Shirouzu T."/>
            <person name="Yoshinaga Y."/>
            <person name="Martin F.M."/>
            <person name="Grigoriev I.V."/>
            <person name="Hibbett D.S."/>
        </authorList>
    </citation>
    <scope>NUCLEOTIDE SEQUENCE [LARGE SCALE GENOMIC DNA]</scope>
    <source>
        <strain evidence="2 3">L-15889</strain>
    </source>
</reference>
<feature type="region of interest" description="Disordered" evidence="1">
    <location>
        <begin position="1"/>
        <end position="23"/>
    </location>
</feature>
<evidence type="ECO:0000313" key="2">
    <source>
        <dbReference type="EMBL" id="KZT70298.1"/>
    </source>
</evidence>
<keyword evidence="3" id="KW-1185">Reference proteome</keyword>
<sequence length="128" mass="13975">MDFLSNARRLPTAPVPNHDPASIKGSVSLEKKQLSANILAWHVANFPGSRVFGHAMAKDLRLTEVHVWRTSMGQNIGVLEDIVSPEDARQSSLQGQTVCEITVTREMLNVHRTLAGGCSAHLVDMCAM</sequence>